<evidence type="ECO:0000313" key="2">
    <source>
        <dbReference type="Proteomes" id="UP000507470"/>
    </source>
</evidence>
<dbReference type="Proteomes" id="UP000507470">
    <property type="component" value="Unassembled WGS sequence"/>
</dbReference>
<keyword evidence="2" id="KW-1185">Reference proteome</keyword>
<dbReference type="AlphaFoldDB" id="A0A6J8CRW2"/>
<accession>A0A6J8CRW2</accession>
<evidence type="ECO:0000313" key="1">
    <source>
        <dbReference type="EMBL" id="CAC5398605.1"/>
    </source>
</evidence>
<protein>
    <submittedName>
        <fullName evidence="1">Uncharacterized protein</fullName>
    </submittedName>
</protein>
<sequence length="183" mass="20935">MFNIFINIVSWKEAQTTCSVPSVGDIVYTYKKYSELPTAFFGMDVFGCLDVNQKDIQTTKTTLNQYFRKSIEATEVNSIFESAYICTTRADYFTFMNYICKCIHEYEIKSDLEESPVCFIPDSTKDIDAVYSLSHSALPIFKFKKDAVLVCHKETPESKIPEQCARHLKCAPQRAEGVARPKE</sequence>
<dbReference type="EMBL" id="CACVKT020005964">
    <property type="protein sequence ID" value="CAC5398605.1"/>
    <property type="molecule type" value="Genomic_DNA"/>
</dbReference>
<organism evidence="1 2">
    <name type="scientific">Mytilus coruscus</name>
    <name type="common">Sea mussel</name>
    <dbReference type="NCBI Taxonomy" id="42192"/>
    <lineage>
        <taxon>Eukaryota</taxon>
        <taxon>Metazoa</taxon>
        <taxon>Spiralia</taxon>
        <taxon>Lophotrochozoa</taxon>
        <taxon>Mollusca</taxon>
        <taxon>Bivalvia</taxon>
        <taxon>Autobranchia</taxon>
        <taxon>Pteriomorphia</taxon>
        <taxon>Mytilida</taxon>
        <taxon>Mytiloidea</taxon>
        <taxon>Mytilidae</taxon>
        <taxon>Mytilinae</taxon>
        <taxon>Mytilus</taxon>
    </lineage>
</organism>
<reference evidence="1 2" key="1">
    <citation type="submission" date="2020-06" db="EMBL/GenBank/DDBJ databases">
        <authorList>
            <person name="Li R."/>
            <person name="Bekaert M."/>
        </authorList>
    </citation>
    <scope>NUCLEOTIDE SEQUENCE [LARGE SCALE GENOMIC DNA]</scope>
    <source>
        <strain evidence="2">wild</strain>
    </source>
</reference>
<gene>
    <name evidence="1" type="ORF">MCOR_32970</name>
</gene>
<name>A0A6J8CRW2_MYTCO</name>
<proteinExistence type="predicted"/>